<dbReference type="GO" id="GO:0005886">
    <property type="term" value="C:plasma membrane"/>
    <property type="evidence" value="ECO:0007669"/>
    <property type="project" value="TreeGrafter"/>
</dbReference>
<dbReference type="Gene3D" id="3.40.390.10">
    <property type="entry name" value="Collagenase (Catalytic Domain)"/>
    <property type="match status" value="1"/>
</dbReference>
<dbReference type="Gene3D" id="1.10.1380.10">
    <property type="entry name" value="Neutral endopeptidase , domain2"/>
    <property type="match status" value="1"/>
</dbReference>
<dbReference type="AlphaFoldDB" id="A0A7W5ULL0"/>
<dbReference type="InterPro" id="IPR000718">
    <property type="entry name" value="Peptidase_M13"/>
</dbReference>
<dbReference type="EC" id="3.4.24.-" evidence="11"/>
<evidence type="ECO:0000256" key="2">
    <source>
        <dbReference type="ARBA" id="ARBA00007357"/>
    </source>
</evidence>
<reference evidence="11 12" key="1">
    <citation type="submission" date="2020-08" db="EMBL/GenBank/DDBJ databases">
        <title>Genomic Encyclopedia of Type Strains, Phase IV (KMG-IV): sequencing the most valuable type-strain genomes for metagenomic binning, comparative biology and taxonomic classification.</title>
        <authorList>
            <person name="Goeker M."/>
        </authorList>
    </citation>
    <scope>NUCLEOTIDE SEQUENCE [LARGE SCALE GENOMIC DNA]</scope>
    <source>
        <strain evidence="11 12">DSM 22548</strain>
    </source>
</reference>
<dbReference type="InterPro" id="IPR042089">
    <property type="entry name" value="Peptidase_M13_dom_2"/>
</dbReference>
<dbReference type="InterPro" id="IPR018497">
    <property type="entry name" value="Peptidase_M13_C"/>
</dbReference>
<comment type="similarity">
    <text evidence="2">Belongs to the peptidase M13 family.</text>
</comment>
<evidence type="ECO:0000313" key="11">
    <source>
        <dbReference type="EMBL" id="MBB3701942.1"/>
    </source>
</evidence>
<keyword evidence="8" id="KW-0732">Signal</keyword>
<organism evidence="11 12">
    <name type="scientific">Alloprevotella rava</name>
    <dbReference type="NCBI Taxonomy" id="671218"/>
    <lineage>
        <taxon>Bacteria</taxon>
        <taxon>Pseudomonadati</taxon>
        <taxon>Bacteroidota</taxon>
        <taxon>Bacteroidia</taxon>
        <taxon>Bacteroidales</taxon>
        <taxon>Prevotellaceae</taxon>
        <taxon>Alloprevotella</taxon>
    </lineage>
</organism>
<comment type="cofactor">
    <cofactor evidence="1">
        <name>Zn(2+)</name>
        <dbReference type="ChEBI" id="CHEBI:29105"/>
    </cofactor>
</comment>
<dbReference type="Pfam" id="PF05649">
    <property type="entry name" value="Peptidase_M13_N"/>
    <property type="match status" value="1"/>
</dbReference>
<keyword evidence="7" id="KW-0482">Metalloprotease</keyword>
<proteinExistence type="inferred from homology"/>
<accession>A0A7W5ULL0</accession>
<evidence type="ECO:0000256" key="6">
    <source>
        <dbReference type="ARBA" id="ARBA00022833"/>
    </source>
</evidence>
<dbReference type="InterPro" id="IPR008753">
    <property type="entry name" value="Peptidase_M13_N"/>
</dbReference>
<feature type="chain" id="PRO_5031557278" evidence="8">
    <location>
        <begin position="21"/>
        <end position="669"/>
    </location>
</feature>
<evidence type="ECO:0000259" key="9">
    <source>
        <dbReference type="Pfam" id="PF01431"/>
    </source>
</evidence>
<name>A0A7W5ULL0_9BACT</name>
<feature type="domain" description="Peptidase M13 N-terminal" evidence="10">
    <location>
        <begin position="36"/>
        <end position="415"/>
    </location>
</feature>
<dbReference type="InterPro" id="IPR024079">
    <property type="entry name" value="MetalloPept_cat_dom_sf"/>
</dbReference>
<evidence type="ECO:0000259" key="10">
    <source>
        <dbReference type="Pfam" id="PF05649"/>
    </source>
</evidence>
<dbReference type="PRINTS" id="PR00786">
    <property type="entry name" value="NEPRILYSIN"/>
</dbReference>
<feature type="signal peptide" evidence="8">
    <location>
        <begin position="1"/>
        <end position="20"/>
    </location>
</feature>
<dbReference type="RefSeq" id="WP_183694190.1">
    <property type="nucleotide sequence ID" value="NZ_JACICA010000001.1"/>
</dbReference>
<sequence length="669" mass="76379">MIRIKTLFAAIACVAATATAQSIDPIVSHINTSVRPQDDFFEYANGAWFRENPIPATEKDNGIFTVIQDTIDDQIRRICQDASVRKQLRGSARQKIGDFYASYMDSIGRNKRGISELQGDIRRIRSVKDVNALIRMLAYVTRVSSSALFSFGVWQDQQQSDKYAFYLNQGGLSLPDRRYYVENDEATRRIRQRFVEYATIVFKRAGFVEEEARKAAETLLSIETELAQHSRKREDTRDPLTNFNKMSATAFEKLAPHLALSLLTKTLGLKDVDTVVVGQPEFFTHLDGMLLRISMTNWNNYLLFHYVNGLAASLDDALFQAQFDFYSKTLRGIEQPRSRWRRAVTSTDHALGDLVGQVYVQDFLPKGTKEKFLEIGNAVKSELATRIRNLSWMSEETKLKALDKLNAVVMKLGYPDKWKDMSQLEISRKSYVRNVMNVNIWEMQRHLSHYGKKVDRTEWDMEPQTYNAYYNPSNNEIVIPGCNIFVPGFTGMPDDAILYAIVGGTFGHEVTHGFDDQGCLYDKDGNLHNWWAEADKKQFDARTAQIVKQFNEYEVAPGLHINGSLTQGENIADLGGVIVALEAFKKTPQYQAGEQIGGFTPLQRFFLGYAQAWMLQMRPEALATQVKSNEHAPAKWRVLGPLSNIQEFYDAFHVKPDDKMYRADKVQIW</sequence>
<dbReference type="Proteomes" id="UP000541425">
    <property type="component" value="Unassembled WGS sequence"/>
</dbReference>
<dbReference type="PANTHER" id="PTHR11733">
    <property type="entry name" value="ZINC METALLOPROTEASE FAMILY M13 NEPRILYSIN-RELATED"/>
    <property type="match status" value="1"/>
</dbReference>
<keyword evidence="4" id="KW-0479">Metal-binding</keyword>
<evidence type="ECO:0000256" key="7">
    <source>
        <dbReference type="ARBA" id="ARBA00023049"/>
    </source>
</evidence>
<dbReference type="EMBL" id="JACICA010000001">
    <property type="protein sequence ID" value="MBB3701942.1"/>
    <property type="molecule type" value="Genomic_DNA"/>
</dbReference>
<evidence type="ECO:0000256" key="4">
    <source>
        <dbReference type="ARBA" id="ARBA00022723"/>
    </source>
</evidence>
<evidence type="ECO:0000256" key="1">
    <source>
        <dbReference type="ARBA" id="ARBA00001947"/>
    </source>
</evidence>
<gene>
    <name evidence="11" type="ORF">FHS60_000384</name>
</gene>
<feature type="domain" description="Peptidase M13 C-terminal" evidence="9">
    <location>
        <begin position="467"/>
        <end position="667"/>
    </location>
</feature>
<dbReference type="CDD" id="cd08662">
    <property type="entry name" value="M13"/>
    <property type="match status" value="1"/>
</dbReference>
<dbReference type="Pfam" id="PF01431">
    <property type="entry name" value="Peptidase_M13"/>
    <property type="match status" value="1"/>
</dbReference>
<dbReference type="GO" id="GO:0046872">
    <property type="term" value="F:metal ion binding"/>
    <property type="evidence" value="ECO:0007669"/>
    <property type="project" value="UniProtKB-KW"/>
</dbReference>
<evidence type="ECO:0000256" key="8">
    <source>
        <dbReference type="SAM" id="SignalP"/>
    </source>
</evidence>
<comment type="caution">
    <text evidence="11">The sequence shown here is derived from an EMBL/GenBank/DDBJ whole genome shotgun (WGS) entry which is preliminary data.</text>
</comment>
<keyword evidence="6" id="KW-0862">Zinc</keyword>
<dbReference type="PROSITE" id="PS51885">
    <property type="entry name" value="NEPRILYSIN"/>
    <property type="match status" value="1"/>
</dbReference>
<evidence type="ECO:0000256" key="5">
    <source>
        <dbReference type="ARBA" id="ARBA00022801"/>
    </source>
</evidence>
<dbReference type="GO" id="GO:0004222">
    <property type="term" value="F:metalloendopeptidase activity"/>
    <property type="evidence" value="ECO:0007669"/>
    <property type="project" value="InterPro"/>
</dbReference>
<dbReference type="PANTHER" id="PTHR11733:SF167">
    <property type="entry name" value="FI17812P1-RELATED"/>
    <property type="match status" value="1"/>
</dbReference>
<evidence type="ECO:0000256" key="3">
    <source>
        <dbReference type="ARBA" id="ARBA00022670"/>
    </source>
</evidence>
<keyword evidence="5 11" id="KW-0378">Hydrolase</keyword>
<dbReference type="GO" id="GO:0016485">
    <property type="term" value="P:protein processing"/>
    <property type="evidence" value="ECO:0007669"/>
    <property type="project" value="TreeGrafter"/>
</dbReference>
<evidence type="ECO:0000313" key="12">
    <source>
        <dbReference type="Proteomes" id="UP000541425"/>
    </source>
</evidence>
<keyword evidence="3" id="KW-0645">Protease</keyword>
<protein>
    <submittedName>
        <fullName evidence="11">Putative endopeptidase</fullName>
        <ecNumber evidence="11">3.4.24.-</ecNumber>
    </submittedName>
</protein>
<dbReference type="SUPFAM" id="SSF55486">
    <property type="entry name" value="Metalloproteases ('zincins'), catalytic domain"/>
    <property type="match status" value="1"/>
</dbReference>